<evidence type="ECO:0000256" key="2">
    <source>
        <dbReference type="ARBA" id="ARBA00004123"/>
    </source>
</evidence>
<evidence type="ECO:0000313" key="11">
    <source>
        <dbReference type="Proteomes" id="UP001345827"/>
    </source>
</evidence>
<dbReference type="PANTHER" id="PTHR41391:SF1">
    <property type="entry name" value="RESTRICTION OF TELOMERE CAPPING PROTEIN 4"/>
    <property type="match status" value="1"/>
</dbReference>
<keyword evidence="6" id="KW-0963">Cytoplasm</keyword>
<dbReference type="Proteomes" id="UP001345827">
    <property type="component" value="Unassembled WGS sequence"/>
</dbReference>
<feature type="region of interest" description="Disordered" evidence="8">
    <location>
        <begin position="39"/>
        <end position="152"/>
    </location>
</feature>
<dbReference type="AlphaFoldDB" id="A0AAV9QII9"/>
<dbReference type="InterPro" id="IPR039024">
    <property type="entry name" value="RTC4"/>
</dbReference>
<evidence type="ECO:0000256" key="5">
    <source>
        <dbReference type="ARBA" id="ARBA00015162"/>
    </source>
</evidence>
<dbReference type="InterPro" id="IPR028094">
    <property type="entry name" value="RTC4_C"/>
</dbReference>
<dbReference type="GO" id="GO:0005737">
    <property type="term" value="C:cytoplasm"/>
    <property type="evidence" value="ECO:0007669"/>
    <property type="project" value="UniProtKB-SubCell"/>
</dbReference>
<accession>A0AAV9QII9</accession>
<comment type="subcellular location">
    <subcellularLocation>
        <location evidence="3">Cytoplasm</location>
    </subcellularLocation>
    <subcellularLocation>
        <location evidence="2">Nucleus</location>
    </subcellularLocation>
</comment>
<evidence type="ECO:0000256" key="6">
    <source>
        <dbReference type="ARBA" id="ARBA00022490"/>
    </source>
</evidence>
<organism evidence="10 11">
    <name type="scientific">Vermiconidia calcicola</name>
    <dbReference type="NCBI Taxonomy" id="1690605"/>
    <lineage>
        <taxon>Eukaryota</taxon>
        <taxon>Fungi</taxon>
        <taxon>Dikarya</taxon>
        <taxon>Ascomycota</taxon>
        <taxon>Pezizomycotina</taxon>
        <taxon>Dothideomycetes</taxon>
        <taxon>Dothideomycetidae</taxon>
        <taxon>Mycosphaerellales</taxon>
        <taxon>Extremaceae</taxon>
        <taxon>Vermiconidia</taxon>
    </lineage>
</organism>
<proteinExistence type="inferred from homology"/>
<feature type="domain" description="Restriction of telomere capping protein 4 C-terminal" evidence="9">
    <location>
        <begin position="379"/>
        <end position="506"/>
    </location>
</feature>
<feature type="compositionally biased region" description="Low complexity" evidence="8">
    <location>
        <begin position="99"/>
        <end position="108"/>
    </location>
</feature>
<evidence type="ECO:0000313" key="10">
    <source>
        <dbReference type="EMBL" id="KAK5543711.1"/>
    </source>
</evidence>
<comment type="caution">
    <text evidence="10">The sequence shown here is derived from an EMBL/GenBank/DDBJ whole genome shotgun (WGS) entry which is preliminary data.</text>
</comment>
<evidence type="ECO:0000256" key="1">
    <source>
        <dbReference type="ARBA" id="ARBA00002738"/>
    </source>
</evidence>
<dbReference type="GO" id="GO:0005634">
    <property type="term" value="C:nucleus"/>
    <property type="evidence" value="ECO:0007669"/>
    <property type="project" value="UniProtKB-SubCell"/>
</dbReference>
<evidence type="ECO:0000256" key="4">
    <source>
        <dbReference type="ARBA" id="ARBA00009461"/>
    </source>
</evidence>
<dbReference type="EMBL" id="JAXLQG010000002">
    <property type="protein sequence ID" value="KAK5543711.1"/>
    <property type="molecule type" value="Genomic_DNA"/>
</dbReference>
<keyword evidence="7" id="KW-0539">Nucleus</keyword>
<comment type="function">
    <text evidence="1">May be involved in a process influencing telomere capping.</text>
</comment>
<comment type="similarity">
    <text evidence="4">Belongs to the RTC4 family.</text>
</comment>
<gene>
    <name evidence="10" type="ORF">LTR25_001325</name>
</gene>
<protein>
    <recommendedName>
        <fullName evidence="5">Restriction of telomere capping protein 4</fullName>
    </recommendedName>
</protein>
<evidence type="ECO:0000256" key="3">
    <source>
        <dbReference type="ARBA" id="ARBA00004496"/>
    </source>
</evidence>
<keyword evidence="11" id="KW-1185">Reference proteome</keyword>
<evidence type="ECO:0000256" key="7">
    <source>
        <dbReference type="ARBA" id="ARBA00023242"/>
    </source>
</evidence>
<evidence type="ECO:0000256" key="8">
    <source>
        <dbReference type="SAM" id="MobiDB-lite"/>
    </source>
</evidence>
<evidence type="ECO:0000259" key="9">
    <source>
        <dbReference type="SMART" id="SM01312"/>
    </source>
</evidence>
<dbReference type="SMART" id="SM01312">
    <property type="entry name" value="RTC4"/>
    <property type="match status" value="1"/>
</dbReference>
<name>A0AAV9QII9_9PEZI</name>
<reference evidence="10 11" key="1">
    <citation type="submission" date="2023-06" db="EMBL/GenBank/DDBJ databases">
        <title>Black Yeasts Isolated from many extreme environments.</title>
        <authorList>
            <person name="Coleine C."/>
            <person name="Stajich J.E."/>
            <person name="Selbmann L."/>
        </authorList>
    </citation>
    <scope>NUCLEOTIDE SEQUENCE [LARGE SCALE GENOMIC DNA]</scope>
    <source>
        <strain evidence="10 11">CCFEE 5887</strain>
    </source>
</reference>
<sequence length="516" mass="57730">MNRPNPSYSKTFLTRKNYRGPTLLRTVLGRNTALAFASDSGINTDKESAVMQKRRTEDDLEAIYGPPASSDDEDSNPDLEIKAGFPLQTTKSPTRSPPKRTATTAATSRSKRRKLKDRDSIDMIDIANPPDIQDAWLGSQDSQKGSQKRKLKQTYAGRKCFEKPEALDMLEEKPSLKHKFVSYEEIEKPGNGLKIRGDYIGVAPLPENPSTKAASRPNKALDIADLPQALRTRKDTDFRMPELPDITSSATTSATDILSVFEDALSSNSKRQRSGSTSSLSSVDSMFILENEADMNEQIEPVEDRVRCPVCQRVVHDSILLYIPENLRSLSFKQQQNFCSQHQVADAKELWEQRRYPDVDWEELEKSRIPAHLPSLKKLINRQTSSVYLDELDKKVKAAKGNQKAIRQYLREGVVEVAKPGYYGPKGTRIMVTAITEALTETLKEALQSDAVFRTAGVGGYVSAVLVPALTLRLVMEDMLLADDDVVEGRRVLEESTNIGVLLNPDDDHIEREDDD</sequence>
<dbReference type="Pfam" id="PF14474">
    <property type="entry name" value="RTC4"/>
    <property type="match status" value="1"/>
</dbReference>
<dbReference type="PANTHER" id="PTHR41391">
    <property type="entry name" value="RESTRICTION OF TELOMERE CAPPING PROTEIN 4"/>
    <property type="match status" value="1"/>
</dbReference>